<gene>
    <name evidence="16" type="ORF">MCOR_40366</name>
</gene>
<dbReference type="SUPFAM" id="SSF111418">
    <property type="entry name" value="Hormone receptor domain"/>
    <property type="match status" value="1"/>
</dbReference>
<dbReference type="PRINTS" id="PR00249">
    <property type="entry name" value="GPCRSECRETIN"/>
</dbReference>
<keyword evidence="3" id="KW-1003">Cell membrane</keyword>
<evidence type="ECO:0000256" key="8">
    <source>
        <dbReference type="ARBA" id="ARBA00023136"/>
    </source>
</evidence>
<name>A0A6J8DIK3_MYTCO</name>
<keyword evidence="10" id="KW-0675">Receptor</keyword>
<dbReference type="PANTHER" id="PTHR45620">
    <property type="entry name" value="PDF RECEPTOR-LIKE PROTEIN-RELATED"/>
    <property type="match status" value="1"/>
</dbReference>
<dbReference type="PROSITE" id="PS00649">
    <property type="entry name" value="G_PROTEIN_RECEP_F2_1"/>
    <property type="match status" value="1"/>
</dbReference>
<keyword evidence="9" id="KW-1015">Disulfide bond</keyword>
<evidence type="ECO:0000259" key="14">
    <source>
        <dbReference type="PROSITE" id="PS50227"/>
    </source>
</evidence>
<evidence type="ECO:0000256" key="7">
    <source>
        <dbReference type="ARBA" id="ARBA00023040"/>
    </source>
</evidence>
<dbReference type="OrthoDB" id="16753at2759"/>
<dbReference type="AlphaFoldDB" id="A0A6J8DIK3"/>
<dbReference type="GO" id="GO:0005886">
    <property type="term" value="C:plasma membrane"/>
    <property type="evidence" value="ECO:0007669"/>
    <property type="project" value="UniProtKB-SubCell"/>
</dbReference>
<sequence length="427" mass="48914">MAADRNILSSESLSFDQIMQREIFVNFIKCNETVLQKPYPIDEQLYCNATFDGYTCWNYTKAGTKTYGYCPLFMVEEFGQQPGQPFKECNTDGTWYKHPHTQRSWTNYAPCSDTMKVQRANNVLYAYFSGYGVSIVVLIVALLILASFRQLKCTRVTIHKHLFVSYILTAVFWIIYYATTSFDPHVVADNPIWCRILHVLSQYVTVCNYAWMFCEGFYLHTVLVLTFTNEKTLLKICYVVGWGIPVVPSVVYTVLRSINEDFNNSCWHDDTILIWTFSGPIALSLLINVIFLMNIIRILCSKVNANRPQSLQSLRQSLKATCILIPLLGVQYIALPFRPNDGNEHGKYVYDMASACLSSFQGFLVSLLFCFLNGEVLSLLKAQIKMLQRCVSYKETLPSNMYASVHQSEGGKHITDIELKVNYIFLL</sequence>
<evidence type="ECO:0000256" key="6">
    <source>
        <dbReference type="ARBA" id="ARBA00022989"/>
    </source>
</evidence>
<comment type="subcellular location">
    <subcellularLocation>
        <location evidence="1">Cell membrane</location>
        <topology evidence="1">Multi-pass membrane protein</topology>
    </subcellularLocation>
</comment>
<evidence type="ECO:0000259" key="15">
    <source>
        <dbReference type="PROSITE" id="PS50261"/>
    </source>
</evidence>
<dbReference type="InterPro" id="IPR003287">
    <property type="entry name" value="GPCR_2_calcitonin_rcpt_fam"/>
</dbReference>
<reference evidence="16 17" key="1">
    <citation type="submission" date="2020-06" db="EMBL/GenBank/DDBJ databases">
        <authorList>
            <person name="Li R."/>
            <person name="Bekaert M."/>
        </authorList>
    </citation>
    <scope>NUCLEOTIDE SEQUENCE [LARGE SCALE GENOMIC DNA]</scope>
    <source>
        <strain evidence="17">wild</strain>
    </source>
</reference>
<evidence type="ECO:0000256" key="1">
    <source>
        <dbReference type="ARBA" id="ARBA00004651"/>
    </source>
</evidence>
<proteinExistence type="inferred from homology"/>
<dbReference type="EMBL" id="CACVKT020007264">
    <property type="protein sequence ID" value="CAC5406840.1"/>
    <property type="molecule type" value="Genomic_DNA"/>
</dbReference>
<dbReference type="PROSITE" id="PS50261">
    <property type="entry name" value="G_PROTEIN_RECEP_F2_4"/>
    <property type="match status" value="1"/>
</dbReference>
<feature type="transmembrane region" description="Helical" evidence="13">
    <location>
        <begin position="233"/>
        <end position="252"/>
    </location>
</feature>
<dbReference type="Pfam" id="PF02793">
    <property type="entry name" value="HRM"/>
    <property type="match status" value="1"/>
</dbReference>
<keyword evidence="7" id="KW-0297">G-protein coupled receptor</keyword>
<feature type="transmembrane region" description="Helical" evidence="13">
    <location>
        <begin position="272"/>
        <end position="296"/>
    </location>
</feature>
<keyword evidence="4 13" id="KW-0812">Transmembrane</keyword>
<dbReference type="GO" id="GO:0004948">
    <property type="term" value="F:calcitonin receptor activity"/>
    <property type="evidence" value="ECO:0007669"/>
    <property type="project" value="InterPro"/>
</dbReference>
<evidence type="ECO:0000256" key="10">
    <source>
        <dbReference type="ARBA" id="ARBA00023170"/>
    </source>
</evidence>
<dbReference type="GO" id="GO:0007166">
    <property type="term" value="P:cell surface receptor signaling pathway"/>
    <property type="evidence" value="ECO:0007669"/>
    <property type="project" value="InterPro"/>
</dbReference>
<keyword evidence="17" id="KW-1185">Reference proteome</keyword>
<dbReference type="PROSITE" id="PS50227">
    <property type="entry name" value="G_PROTEIN_RECEP_F2_3"/>
    <property type="match status" value="1"/>
</dbReference>
<feature type="transmembrane region" description="Helical" evidence="13">
    <location>
        <begin position="209"/>
        <end position="226"/>
    </location>
</feature>
<dbReference type="InterPro" id="IPR000832">
    <property type="entry name" value="GPCR_2_secretin-like"/>
</dbReference>
<keyword evidence="8 13" id="KW-0472">Membrane</keyword>
<evidence type="ECO:0000256" key="2">
    <source>
        <dbReference type="ARBA" id="ARBA00005314"/>
    </source>
</evidence>
<keyword evidence="11" id="KW-0325">Glycoprotein</keyword>
<dbReference type="InterPro" id="IPR001879">
    <property type="entry name" value="GPCR_2_extracellular_dom"/>
</dbReference>
<dbReference type="PROSITE" id="PS00650">
    <property type="entry name" value="G_PROTEIN_RECEP_F2_2"/>
    <property type="match status" value="1"/>
</dbReference>
<evidence type="ECO:0000256" key="12">
    <source>
        <dbReference type="ARBA" id="ARBA00023224"/>
    </source>
</evidence>
<dbReference type="SMART" id="SM00008">
    <property type="entry name" value="HormR"/>
    <property type="match status" value="1"/>
</dbReference>
<evidence type="ECO:0000256" key="4">
    <source>
        <dbReference type="ARBA" id="ARBA00022692"/>
    </source>
</evidence>
<keyword evidence="6 13" id="KW-1133">Transmembrane helix</keyword>
<dbReference type="Gene3D" id="4.10.1240.10">
    <property type="entry name" value="GPCR, family 2, extracellular hormone receptor domain"/>
    <property type="match status" value="1"/>
</dbReference>
<dbReference type="Gene3D" id="1.20.1070.10">
    <property type="entry name" value="Rhodopsin 7-helix transmembrane proteins"/>
    <property type="match status" value="1"/>
</dbReference>
<feature type="transmembrane region" description="Helical" evidence="13">
    <location>
        <begin position="357"/>
        <end position="380"/>
    </location>
</feature>
<feature type="domain" description="G-protein coupled receptors family 2 profile 2" evidence="15">
    <location>
        <begin position="123"/>
        <end position="373"/>
    </location>
</feature>
<feature type="transmembrane region" description="Helical" evidence="13">
    <location>
        <begin position="158"/>
        <end position="178"/>
    </location>
</feature>
<feature type="domain" description="G-protein coupled receptors family 2 profile 1" evidence="14">
    <location>
        <begin position="29"/>
        <end position="115"/>
    </location>
</feature>
<dbReference type="Proteomes" id="UP000507470">
    <property type="component" value="Unassembled WGS sequence"/>
</dbReference>
<evidence type="ECO:0000256" key="13">
    <source>
        <dbReference type="SAM" id="Phobius"/>
    </source>
</evidence>
<accession>A0A6J8DIK3</accession>
<evidence type="ECO:0000313" key="16">
    <source>
        <dbReference type="EMBL" id="CAC5406840.1"/>
    </source>
</evidence>
<protein>
    <submittedName>
        <fullName evidence="16">CALCRL</fullName>
    </submittedName>
</protein>
<evidence type="ECO:0000256" key="3">
    <source>
        <dbReference type="ARBA" id="ARBA00022475"/>
    </source>
</evidence>
<feature type="transmembrane region" description="Helical" evidence="13">
    <location>
        <begin position="124"/>
        <end position="146"/>
    </location>
</feature>
<comment type="similarity">
    <text evidence="2">Belongs to the G-protein coupled receptor 2 family.</text>
</comment>
<dbReference type="InterPro" id="IPR017981">
    <property type="entry name" value="GPCR_2-like_7TM"/>
</dbReference>
<dbReference type="Pfam" id="PF00002">
    <property type="entry name" value="7tm_2"/>
    <property type="match status" value="1"/>
</dbReference>
<feature type="transmembrane region" description="Helical" evidence="13">
    <location>
        <begin position="317"/>
        <end position="337"/>
    </location>
</feature>
<dbReference type="InterPro" id="IPR050332">
    <property type="entry name" value="GPCR_2"/>
</dbReference>
<evidence type="ECO:0000256" key="5">
    <source>
        <dbReference type="ARBA" id="ARBA00022729"/>
    </source>
</evidence>
<dbReference type="SUPFAM" id="SSF81321">
    <property type="entry name" value="Family A G protein-coupled receptor-like"/>
    <property type="match status" value="1"/>
</dbReference>
<evidence type="ECO:0000313" key="17">
    <source>
        <dbReference type="Proteomes" id="UP000507470"/>
    </source>
</evidence>
<keyword evidence="5" id="KW-0732">Signal</keyword>
<dbReference type="GO" id="GO:0007188">
    <property type="term" value="P:adenylate cyclase-modulating G protein-coupled receptor signaling pathway"/>
    <property type="evidence" value="ECO:0007669"/>
    <property type="project" value="TreeGrafter"/>
</dbReference>
<keyword evidence="12" id="KW-0807">Transducer</keyword>
<dbReference type="PANTHER" id="PTHR45620:SF42">
    <property type="entry name" value="G-PROTEIN COUPLED RECEPTOR SEB-2"/>
    <property type="match status" value="1"/>
</dbReference>
<dbReference type="InterPro" id="IPR017983">
    <property type="entry name" value="GPCR_2_secretin-like_CS"/>
</dbReference>
<organism evidence="16 17">
    <name type="scientific">Mytilus coruscus</name>
    <name type="common">Sea mussel</name>
    <dbReference type="NCBI Taxonomy" id="42192"/>
    <lineage>
        <taxon>Eukaryota</taxon>
        <taxon>Metazoa</taxon>
        <taxon>Spiralia</taxon>
        <taxon>Lophotrochozoa</taxon>
        <taxon>Mollusca</taxon>
        <taxon>Bivalvia</taxon>
        <taxon>Autobranchia</taxon>
        <taxon>Pteriomorphia</taxon>
        <taxon>Mytilida</taxon>
        <taxon>Mytiloidea</taxon>
        <taxon>Mytilidae</taxon>
        <taxon>Mytilinae</taxon>
        <taxon>Mytilus</taxon>
    </lineage>
</organism>
<evidence type="ECO:0000256" key="11">
    <source>
        <dbReference type="ARBA" id="ARBA00023180"/>
    </source>
</evidence>
<evidence type="ECO:0000256" key="9">
    <source>
        <dbReference type="ARBA" id="ARBA00023157"/>
    </source>
</evidence>
<dbReference type="PRINTS" id="PR01350">
    <property type="entry name" value="CTRFAMILY"/>
</dbReference>
<dbReference type="InterPro" id="IPR036445">
    <property type="entry name" value="GPCR_2_extracell_dom_sf"/>
</dbReference>